<feature type="transmembrane region" description="Helical" evidence="2">
    <location>
        <begin position="78"/>
        <end position="97"/>
    </location>
</feature>
<sequence>MTAPARTAAADPPTGASPLRPAARATARRTTARWAAPRQVWTVRLALPLAVLLWLLALRTTRLDRIGDLGLLQALPPTYYAALAVLTAGFLTALRTPWLPQRRLAWYALALITFVHATPSLLYPTLRYSWAWKHIAVVDAMLRHGGTVPDAGKLDVYNQWPGFFALNALLLRATGLHSALGYASWYPLVANLLLLGPLLLLFRSLTRDRRLVWCAVWLYYATSWVGQDYFSPQAFAYLLYVTVIALTMRQLSLGRSDCGRFGWRPGPYALLVVLIAAIASSHQLTPVMLVSSLAVLALPRRNRRTVLPVLAAALVLTAAWDATVARPFVAANLHGLIAALAAPDRNAVSGLAQLGAAAPGQVLASWIDRATTATVLLLALAAVVRRRRVRRTTLPLLLLAPLVLLLANGYDGEMLFRAYLFALPATSFLIAALLAPGTSHPRPAATGAPHLPPLRAAATAAVLVALLGGLLFGYYSKEAVNHFTPQEAAAVRYATTQTPPGSRIVSLTSDEPGGELHYDQHRWTILVDADPADRRLLATDPETALTDALATGQPTAEPSYLVLTRAQLAACRLTGLLPAAAVDEIRYSAAHLPTLRPVHSSPDAVVYQYLPPTAPGTGGGTP</sequence>
<feature type="transmembrane region" description="Helical" evidence="2">
    <location>
        <begin position="41"/>
        <end position="58"/>
    </location>
</feature>
<feature type="region of interest" description="Disordered" evidence="1">
    <location>
        <begin position="1"/>
        <end position="22"/>
    </location>
</feature>
<comment type="caution">
    <text evidence="3">The sequence shown here is derived from an EMBL/GenBank/DDBJ whole genome shotgun (WGS) entry which is preliminary data.</text>
</comment>
<proteinExistence type="predicted"/>
<name>A0A9W6V0F6_9ACTN</name>
<feature type="transmembrane region" description="Helical" evidence="2">
    <location>
        <begin position="229"/>
        <end position="248"/>
    </location>
</feature>
<feature type="transmembrane region" description="Helical" evidence="2">
    <location>
        <begin position="305"/>
        <end position="323"/>
    </location>
</feature>
<keyword evidence="2" id="KW-1133">Transmembrane helix</keyword>
<feature type="transmembrane region" description="Helical" evidence="2">
    <location>
        <begin position="184"/>
        <end position="202"/>
    </location>
</feature>
<dbReference type="RefSeq" id="WP_285732952.1">
    <property type="nucleotide sequence ID" value="NZ_BSSA01000001.1"/>
</dbReference>
<evidence type="ECO:0000256" key="2">
    <source>
        <dbReference type="SAM" id="Phobius"/>
    </source>
</evidence>
<keyword evidence="2" id="KW-0472">Membrane</keyword>
<feature type="transmembrane region" description="Helical" evidence="2">
    <location>
        <begin position="104"/>
        <end position="123"/>
    </location>
</feature>
<feature type="transmembrane region" description="Helical" evidence="2">
    <location>
        <begin position="456"/>
        <end position="475"/>
    </location>
</feature>
<feature type="transmembrane region" description="Helical" evidence="2">
    <location>
        <begin position="268"/>
        <end position="298"/>
    </location>
</feature>
<organism evidence="3 4">
    <name type="scientific">Kitasatospora phosalacinea</name>
    <dbReference type="NCBI Taxonomy" id="2065"/>
    <lineage>
        <taxon>Bacteria</taxon>
        <taxon>Bacillati</taxon>
        <taxon>Actinomycetota</taxon>
        <taxon>Actinomycetes</taxon>
        <taxon>Kitasatosporales</taxon>
        <taxon>Streptomycetaceae</taxon>
        <taxon>Kitasatospora</taxon>
    </lineage>
</organism>
<feature type="transmembrane region" description="Helical" evidence="2">
    <location>
        <begin position="366"/>
        <end position="384"/>
    </location>
</feature>
<reference evidence="3" key="1">
    <citation type="submission" date="2023-02" db="EMBL/GenBank/DDBJ databases">
        <title>Kitasatospora phosalacinea NBRC 14627.</title>
        <authorList>
            <person name="Ichikawa N."/>
            <person name="Sato H."/>
            <person name="Tonouchi N."/>
        </authorList>
    </citation>
    <scope>NUCLEOTIDE SEQUENCE</scope>
    <source>
        <strain evidence="3">NBRC 14627</strain>
    </source>
</reference>
<dbReference type="Proteomes" id="UP001165041">
    <property type="component" value="Unassembled WGS sequence"/>
</dbReference>
<evidence type="ECO:0000256" key="1">
    <source>
        <dbReference type="SAM" id="MobiDB-lite"/>
    </source>
</evidence>
<accession>A0A9W6V0F6</accession>
<feature type="transmembrane region" description="Helical" evidence="2">
    <location>
        <begin position="416"/>
        <end position="435"/>
    </location>
</feature>
<protein>
    <submittedName>
        <fullName evidence="3">Uncharacterized protein</fullName>
    </submittedName>
</protein>
<keyword evidence="2" id="KW-0812">Transmembrane</keyword>
<dbReference type="AlphaFoldDB" id="A0A9W6V0F6"/>
<evidence type="ECO:0000313" key="4">
    <source>
        <dbReference type="Proteomes" id="UP001165041"/>
    </source>
</evidence>
<evidence type="ECO:0000313" key="3">
    <source>
        <dbReference type="EMBL" id="GLW68207.1"/>
    </source>
</evidence>
<gene>
    <name evidence="3" type="ORF">Kpho02_05060</name>
</gene>
<dbReference type="EMBL" id="BSSA01000001">
    <property type="protein sequence ID" value="GLW68207.1"/>
    <property type="molecule type" value="Genomic_DNA"/>
</dbReference>